<evidence type="ECO:0000256" key="5">
    <source>
        <dbReference type="ARBA" id="ARBA00023242"/>
    </source>
</evidence>
<dbReference type="InterPro" id="IPR044810">
    <property type="entry name" value="WRKY_plant"/>
</dbReference>
<organism evidence="8 9">
    <name type="scientific">Forsythia ovata</name>
    <dbReference type="NCBI Taxonomy" id="205694"/>
    <lineage>
        <taxon>Eukaryota</taxon>
        <taxon>Viridiplantae</taxon>
        <taxon>Streptophyta</taxon>
        <taxon>Embryophyta</taxon>
        <taxon>Tracheophyta</taxon>
        <taxon>Spermatophyta</taxon>
        <taxon>Magnoliopsida</taxon>
        <taxon>eudicotyledons</taxon>
        <taxon>Gunneridae</taxon>
        <taxon>Pentapetalae</taxon>
        <taxon>asterids</taxon>
        <taxon>lamiids</taxon>
        <taxon>Lamiales</taxon>
        <taxon>Oleaceae</taxon>
        <taxon>Forsythieae</taxon>
        <taxon>Forsythia</taxon>
    </lineage>
</organism>
<dbReference type="InterPro" id="IPR036576">
    <property type="entry name" value="WRKY_dom_sf"/>
</dbReference>
<dbReference type="Gene3D" id="2.20.25.80">
    <property type="entry name" value="WRKY domain"/>
    <property type="match status" value="1"/>
</dbReference>
<protein>
    <submittedName>
        <fullName evidence="8">WRKY transcription factor 55</fullName>
    </submittedName>
</protein>
<dbReference type="Pfam" id="PF03106">
    <property type="entry name" value="WRKY"/>
    <property type="match status" value="1"/>
</dbReference>
<keyword evidence="2" id="KW-0805">Transcription regulation</keyword>
<keyword evidence="5" id="KW-0539">Nucleus</keyword>
<evidence type="ECO:0000259" key="7">
    <source>
        <dbReference type="PROSITE" id="PS50811"/>
    </source>
</evidence>
<sequence length="335" mass="36891">MEETILLIMYGCKLAKDLEESLPNLATQPDILRKSCDGIIGVFSNLKELLSHGNINFGEPHELQQTDNIGAGIQEWLRTGGNIYQAMDLLNAQAVLGGIGPEIIQPVDVDPSDSSRASSSQSKRRRKDDGYTTVTRVAAPQMGNLDLPPEDGYTWRKYGQKEIFGSKYPRSYYRCTHQKFYQCPAKKQVQRLNHDPSTFEVTYRGGHTCHMSSTAPSTAAPPVEQGMIPPIATMLQPPLSYNNSSSVNTTHWLSMEIKPSVLESTSPIFDMQMFRELGGTGSSSTTAGTLASGRFPDNQALPVADMANAMFNSSSSSTNGMENIFSFMDDKWNAR</sequence>
<reference evidence="9" key="1">
    <citation type="submission" date="2024-07" db="EMBL/GenBank/DDBJ databases">
        <title>Two chromosome-level genome assemblies of Korean endemic species Abeliophyllum distichum and Forsythia ovata (Oleaceae).</title>
        <authorList>
            <person name="Jang H."/>
        </authorList>
    </citation>
    <scope>NUCLEOTIDE SEQUENCE [LARGE SCALE GENOMIC DNA]</scope>
</reference>
<accession>A0ABD1X8L5</accession>
<evidence type="ECO:0000256" key="1">
    <source>
        <dbReference type="ARBA" id="ARBA00004123"/>
    </source>
</evidence>
<comment type="caution">
    <text evidence="8">The sequence shown here is derived from an EMBL/GenBank/DDBJ whole genome shotgun (WGS) entry which is preliminary data.</text>
</comment>
<dbReference type="AlphaFoldDB" id="A0ABD1X8L5"/>
<evidence type="ECO:0000256" key="3">
    <source>
        <dbReference type="ARBA" id="ARBA00023125"/>
    </source>
</evidence>
<name>A0ABD1X8L5_9LAMI</name>
<evidence type="ECO:0000256" key="4">
    <source>
        <dbReference type="ARBA" id="ARBA00023163"/>
    </source>
</evidence>
<evidence type="ECO:0000313" key="8">
    <source>
        <dbReference type="EMBL" id="KAL2558315.1"/>
    </source>
</evidence>
<comment type="subcellular location">
    <subcellularLocation>
        <location evidence="1">Nucleus</location>
    </subcellularLocation>
</comment>
<feature type="domain" description="WRKY" evidence="7">
    <location>
        <begin position="150"/>
        <end position="212"/>
    </location>
</feature>
<dbReference type="PANTHER" id="PTHR31282">
    <property type="entry name" value="WRKY TRANSCRIPTION FACTOR 21-RELATED"/>
    <property type="match status" value="1"/>
</dbReference>
<evidence type="ECO:0000313" key="9">
    <source>
        <dbReference type="Proteomes" id="UP001604277"/>
    </source>
</evidence>
<proteinExistence type="predicted"/>
<dbReference type="InterPro" id="IPR003657">
    <property type="entry name" value="WRKY_dom"/>
</dbReference>
<keyword evidence="4" id="KW-0804">Transcription</keyword>
<dbReference type="GO" id="GO:0003677">
    <property type="term" value="F:DNA binding"/>
    <property type="evidence" value="ECO:0007669"/>
    <property type="project" value="UniProtKB-KW"/>
</dbReference>
<dbReference type="SMART" id="SM00774">
    <property type="entry name" value="WRKY"/>
    <property type="match status" value="1"/>
</dbReference>
<evidence type="ECO:0000256" key="2">
    <source>
        <dbReference type="ARBA" id="ARBA00023015"/>
    </source>
</evidence>
<dbReference type="PROSITE" id="PS50811">
    <property type="entry name" value="WRKY"/>
    <property type="match status" value="1"/>
</dbReference>
<dbReference type="EMBL" id="JBFOLJ010000001">
    <property type="protein sequence ID" value="KAL2558315.1"/>
    <property type="molecule type" value="Genomic_DNA"/>
</dbReference>
<dbReference type="SUPFAM" id="SSF118290">
    <property type="entry name" value="WRKY DNA-binding domain"/>
    <property type="match status" value="1"/>
</dbReference>
<feature type="region of interest" description="Disordered" evidence="6">
    <location>
        <begin position="106"/>
        <end position="131"/>
    </location>
</feature>
<keyword evidence="9" id="KW-1185">Reference proteome</keyword>
<evidence type="ECO:0000256" key="6">
    <source>
        <dbReference type="SAM" id="MobiDB-lite"/>
    </source>
</evidence>
<keyword evidence="3" id="KW-0238">DNA-binding</keyword>
<dbReference type="Proteomes" id="UP001604277">
    <property type="component" value="Unassembled WGS sequence"/>
</dbReference>
<feature type="compositionally biased region" description="Low complexity" evidence="6">
    <location>
        <begin position="106"/>
        <end position="121"/>
    </location>
</feature>
<dbReference type="GO" id="GO:0005634">
    <property type="term" value="C:nucleus"/>
    <property type="evidence" value="ECO:0007669"/>
    <property type="project" value="UniProtKB-SubCell"/>
</dbReference>
<gene>
    <name evidence="8" type="ORF">Fot_03054</name>
</gene>